<keyword evidence="2" id="KW-1185">Reference proteome</keyword>
<sequence length="233" mass="26335">MAETPKYGLKSTPAVVPDYNKIDFEGLNNYLLDIDFSPCMASNDVEFIWSHIKDHLCQGLDLFTPKVHLRAKRFPSWFTPEIKHLCNKIKSLKKSLKSRSTVKRDKILQLSQLLNHKVAVAKAAYEAHLVNTSEGNPSRIFRYLRSISQPSGIPTRMTYNSIPAETDQIIAESFNKYFFSVFNRQSPSTPASMCPLYDIQTVSFTESEVYNILSNLDPAKAKGIDGIGPTLQK</sequence>
<protein>
    <recommendedName>
        <fullName evidence="3">Reverse transcriptase domain-containing protein</fullName>
    </recommendedName>
</protein>
<dbReference type="OrthoDB" id="6154567at2759"/>
<reference evidence="2" key="1">
    <citation type="journal article" date="2010" name="Nature">
        <title>The Amphimedon queenslandica genome and the evolution of animal complexity.</title>
        <authorList>
            <person name="Srivastava M."/>
            <person name="Simakov O."/>
            <person name="Chapman J."/>
            <person name="Fahey B."/>
            <person name="Gauthier M.E."/>
            <person name="Mitros T."/>
            <person name="Richards G.S."/>
            <person name="Conaco C."/>
            <person name="Dacre M."/>
            <person name="Hellsten U."/>
            <person name="Larroux C."/>
            <person name="Putnam N.H."/>
            <person name="Stanke M."/>
            <person name="Adamska M."/>
            <person name="Darling A."/>
            <person name="Degnan S.M."/>
            <person name="Oakley T.H."/>
            <person name="Plachetzki D.C."/>
            <person name="Zhai Y."/>
            <person name="Adamski M."/>
            <person name="Calcino A."/>
            <person name="Cummins S.F."/>
            <person name="Goodstein D.M."/>
            <person name="Harris C."/>
            <person name="Jackson D.J."/>
            <person name="Leys S.P."/>
            <person name="Shu S."/>
            <person name="Woodcroft B.J."/>
            <person name="Vervoort M."/>
            <person name="Kosik K.S."/>
            <person name="Manning G."/>
            <person name="Degnan B.M."/>
            <person name="Rokhsar D.S."/>
        </authorList>
    </citation>
    <scope>NUCLEOTIDE SEQUENCE [LARGE SCALE GENOMIC DNA]</scope>
</reference>
<reference evidence="1" key="2">
    <citation type="submission" date="2017-05" db="UniProtKB">
        <authorList>
            <consortium name="EnsemblMetazoa"/>
        </authorList>
    </citation>
    <scope>IDENTIFICATION</scope>
</reference>
<proteinExistence type="predicted"/>
<dbReference type="AlphaFoldDB" id="A0A1X7SJM6"/>
<accession>A0A1X7SJM6</accession>
<evidence type="ECO:0008006" key="3">
    <source>
        <dbReference type="Google" id="ProtNLM"/>
    </source>
</evidence>
<gene>
    <name evidence="1" type="primary">109592761</name>
</gene>
<dbReference type="KEGG" id="aqu:109592761"/>
<dbReference type="PANTHER" id="PTHR47510:SF3">
    <property type="entry name" value="ENDO_EXONUCLEASE_PHOSPHATASE DOMAIN-CONTAINING PROTEIN"/>
    <property type="match status" value="1"/>
</dbReference>
<evidence type="ECO:0000313" key="2">
    <source>
        <dbReference type="Proteomes" id="UP000007879"/>
    </source>
</evidence>
<name>A0A1X7SJM6_AMPQE</name>
<dbReference type="PANTHER" id="PTHR47510">
    <property type="entry name" value="REVERSE TRANSCRIPTASE DOMAIN-CONTAINING PROTEIN"/>
    <property type="match status" value="1"/>
</dbReference>
<dbReference type="EnsemblMetazoa" id="Aqu2.1.02264_001">
    <property type="protein sequence ID" value="Aqu2.1.02264_001"/>
    <property type="gene ID" value="Aqu2.1.02264"/>
</dbReference>
<dbReference type="EnsemblMetazoa" id="XM_020008136.1">
    <property type="protein sequence ID" value="XP_019863695.1"/>
    <property type="gene ID" value="LOC109592761"/>
</dbReference>
<dbReference type="Proteomes" id="UP000007879">
    <property type="component" value="Unassembled WGS sequence"/>
</dbReference>
<dbReference type="InParanoid" id="A0A1X7SJM6"/>
<evidence type="ECO:0000313" key="1">
    <source>
        <dbReference type="EnsemblMetazoa" id="Aqu2.1.02264_001"/>
    </source>
</evidence>
<organism evidence="1">
    <name type="scientific">Amphimedon queenslandica</name>
    <name type="common">Sponge</name>
    <dbReference type="NCBI Taxonomy" id="400682"/>
    <lineage>
        <taxon>Eukaryota</taxon>
        <taxon>Metazoa</taxon>
        <taxon>Porifera</taxon>
        <taxon>Demospongiae</taxon>
        <taxon>Heteroscleromorpha</taxon>
        <taxon>Haplosclerida</taxon>
        <taxon>Niphatidae</taxon>
        <taxon>Amphimedon</taxon>
    </lineage>
</organism>